<accession>K0S3B7</accession>
<organism evidence="1 2">
    <name type="scientific">Thalassiosira oceanica</name>
    <name type="common">Marine diatom</name>
    <dbReference type="NCBI Taxonomy" id="159749"/>
    <lineage>
        <taxon>Eukaryota</taxon>
        <taxon>Sar</taxon>
        <taxon>Stramenopiles</taxon>
        <taxon>Ochrophyta</taxon>
        <taxon>Bacillariophyta</taxon>
        <taxon>Coscinodiscophyceae</taxon>
        <taxon>Thalassiosirophycidae</taxon>
        <taxon>Thalassiosirales</taxon>
        <taxon>Thalassiosiraceae</taxon>
        <taxon>Thalassiosira</taxon>
    </lineage>
</organism>
<keyword evidence="2" id="KW-1185">Reference proteome</keyword>
<sequence length="852" mass="98310">DIALKLAFTFLRWEDVTGEERYRYRDPGRIHGMLVCKRWRDVLRDDDVWKIYCDRELAHLELIAKNWQEEVWPQYFILTNQIAKRGETNKSLYEIFLLSQRLGSRLYVHRCGGPESLRKERDCDTDNIILPRRALRQICLSDIRYIVNPTLQTLRGIFEDERDSRLEQISAMKSRLLTHAQAGNEVLNRKSLRFMKQVRLALMAGQYLVASASIEGEQLNENSIFKASSVMGGVSISDIAQGVEKLSGEELNIELSIRFKRKSGDGKHEKVVSFQPSMKTPSNLSDLDWPVYPIDALHYLLRRHWETGIDTSIDDIWQGEHESDEDYRKRSSAASEACKKNWWESLAAPLKNLIREAFSEVYGEHLPEVLPYETLDFITQSDPPTFLLHKLQEIFWRDCRLVDAIMKVYRQHSSWISGMIRKHYSVVYGNAPSSEMVKILLDIFLEVTTNPPYPDGHPGLSSLPKMTTSYCESLPQRINETLDRWNDLVRSAQEDDDVAWSQSTLAELDELADKFKCSGYGRSELMGCLHHEFNPENMVTRFMYDTLSSNARAFDRSKIKKDIENAISSLEEFRANNQPAAKTHEVAGKTHTAADEFRRLSHYMHIREHAMLALIPLLPSLSQRDSAKLVWACFVDKTFSRGGRGVTFDSFGCDDIPCCKEEEDPRRRFQSDWTMAVQWGMNHGSGTYFSKGINSRLFGLPLPRNIILAMSDFLVQNLYREDLRDVNKERTDSIFRVLPYLERSCAVTPEFKDVAWEGLGQAIGNAASVAQRYDFEEIEPREMSVYQHVMRRLIGSCIILRAKRAIPAVRAAFQGTSWEMLAQIQNLLALNEIEQRINSEQTILLDSFDFER</sequence>
<name>K0S3B7_THAOC</name>
<evidence type="ECO:0000313" key="1">
    <source>
        <dbReference type="EMBL" id="EJK59329.1"/>
    </source>
</evidence>
<dbReference type="EMBL" id="AGNL01023103">
    <property type="protein sequence ID" value="EJK59329.1"/>
    <property type="molecule type" value="Genomic_DNA"/>
</dbReference>
<proteinExistence type="predicted"/>
<evidence type="ECO:0008006" key="3">
    <source>
        <dbReference type="Google" id="ProtNLM"/>
    </source>
</evidence>
<dbReference type="InterPro" id="IPR036047">
    <property type="entry name" value="F-box-like_dom_sf"/>
</dbReference>
<dbReference type="Proteomes" id="UP000266841">
    <property type="component" value="Unassembled WGS sequence"/>
</dbReference>
<dbReference type="AlphaFoldDB" id="K0S3B7"/>
<protein>
    <recommendedName>
        <fullName evidence="3">F-box domain-containing protein</fullName>
    </recommendedName>
</protein>
<evidence type="ECO:0000313" key="2">
    <source>
        <dbReference type="Proteomes" id="UP000266841"/>
    </source>
</evidence>
<feature type="non-terminal residue" evidence="1">
    <location>
        <position position="1"/>
    </location>
</feature>
<gene>
    <name evidence="1" type="ORF">THAOC_20461</name>
</gene>
<reference evidence="1 2" key="1">
    <citation type="journal article" date="2012" name="Genome Biol.">
        <title>Genome and low-iron response of an oceanic diatom adapted to chronic iron limitation.</title>
        <authorList>
            <person name="Lommer M."/>
            <person name="Specht M."/>
            <person name="Roy A.S."/>
            <person name="Kraemer L."/>
            <person name="Andreson R."/>
            <person name="Gutowska M.A."/>
            <person name="Wolf J."/>
            <person name="Bergner S.V."/>
            <person name="Schilhabel M.B."/>
            <person name="Klostermeier U.C."/>
            <person name="Beiko R.G."/>
            <person name="Rosenstiel P."/>
            <person name="Hippler M."/>
            <person name="Laroche J."/>
        </authorList>
    </citation>
    <scope>NUCLEOTIDE SEQUENCE [LARGE SCALE GENOMIC DNA]</scope>
    <source>
        <strain evidence="1 2">CCMP1005</strain>
    </source>
</reference>
<dbReference type="SUPFAM" id="SSF81383">
    <property type="entry name" value="F-box domain"/>
    <property type="match status" value="1"/>
</dbReference>
<comment type="caution">
    <text evidence="1">The sequence shown here is derived from an EMBL/GenBank/DDBJ whole genome shotgun (WGS) entry which is preliminary data.</text>
</comment>